<evidence type="ECO:0000313" key="1">
    <source>
        <dbReference type="EMBL" id="VEA03793.1"/>
    </source>
</evidence>
<organism evidence="1 2">
    <name type="scientific">Salmonella enterica subsp. salamae</name>
    <dbReference type="NCBI Taxonomy" id="59202"/>
    <lineage>
        <taxon>Bacteria</taxon>
        <taxon>Pseudomonadati</taxon>
        <taxon>Pseudomonadota</taxon>
        <taxon>Gammaproteobacteria</taxon>
        <taxon>Enterobacterales</taxon>
        <taxon>Enterobacteriaceae</taxon>
        <taxon>Salmonella</taxon>
    </lineage>
</organism>
<dbReference type="Proteomes" id="UP000267858">
    <property type="component" value="Chromosome"/>
</dbReference>
<sequence length="154" mass="16160">MFQLKPGALAIVIGAKTPAGRRNIGKSVELFCLCQPGDEFINPVNGHVTLLPKEAPRALWLVTGDVASADGQHGFAWGARRTFAAVVPGQPARPGGDPTITVLVATPPAQWHGSGEYLWRRIATSAVGVGQYPPAVYLLDAVARVLPCIAARSG</sequence>
<dbReference type="AlphaFoldDB" id="A0A6D2G8R2"/>
<dbReference type="EMBL" id="LR134141">
    <property type="protein sequence ID" value="VEA03793.1"/>
    <property type="molecule type" value="Genomic_DNA"/>
</dbReference>
<gene>
    <name evidence="1" type="ORF">NCTC5773_02861</name>
</gene>
<name>A0A6D2G8R2_SALER</name>
<proteinExistence type="predicted"/>
<accession>A0A6D2G8R2</accession>
<reference evidence="1 2" key="1">
    <citation type="submission" date="2018-12" db="EMBL/GenBank/DDBJ databases">
        <authorList>
            <consortium name="Pathogen Informatics"/>
        </authorList>
    </citation>
    <scope>NUCLEOTIDE SEQUENCE [LARGE SCALE GENOMIC DNA]</scope>
    <source>
        <strain evidence="1 2">NCTC5773</strain>
    </source>
</reference>
<evidence type="ECO:0000313" key="2">
    <source>
        <dbReference type="Proteomes" id="UP000267858"/>
    </source>
</evidence>
<protein>
    <submittedName>
        <fullName evidence="1">Periplasmic protein</fullName>
    </submittedName>
</protein>